<protein>
    <recommendedName>
        <fullName evidence="5">Glycosyltransferase family 9 protein</fullName>
    </recommendedName>
</protein>
<dbReference type="GO" id="GO:0005829">
    <property type="term" value="C:cytosol"/>
    <property type="evidence" value="ECO:0007669"/>
    <property type="project" value="TreeGrafter"/>
</dbReference>
<evidence type="ECO:0000256" key="1">
    <source>
        <dbReference type="ARBA" id="ARBA00022676"/>
    </source>
</evidence>
<keyword evidence="2" id="KW-0808">Transferase</keyword>
<dbReference type="SUPFAM" id="SSF53756">
    <property type="entry name" value="UDP-Glycosyltransferase/glycogen phosphorylase"/>
    <property type="match status" value="1"/>
</dbReference>
<dbReference type="PANTHER" id="PTHR30160:SF7">
    <property type="entry name" value="ADP-HEPTOSE--LPS HEPTOSYLTRANSFERASE 2"/>
    <property type="match status" value="1"/>
</dbReference>
<dbReference type="CDD" id="cd03789">
    <property type="entry name" value="GT9_LPS_heptosyltransferase"/>
    <property type="match status" value="1"/>
</dbReference>
<gene>
    <name evidence="3" type="ORF">CEE37_08075</name>
</gene>
<dbReference type="EMBL" id="NJBN01000005">
    <property type="protein sequence ID" value="TKJ40274.1"/>
    <property type="molecule type" value="Genomic_DNA"/>
</dbReference>
<evidence type="ECO:0008006" key="5">
    <source>
        <dbReference type="Google" id="ProtNLM"/>
    </source>
</evidence>
<dbReference type="Pfam" id="PF01075">
    <property type="entry name" value="Glyco_transf_9"/>
    <property type="match status" value="1"/>
</dbReference>
<proteinExistence type="predicted"/>
<keyword evidence="1" id="KW-0328">Glycosyltransferase</keyword>
<dbReference type="PANTHER" id="PTHR30160">
    <property type="entry name" value="TETRAACYLDISACCHARIDE 4'-KINASE-RELATED"/>
    <property type="match status" value="1"/>
</dbReference>
<dbReference type="GO" id="GO:0008713">
    <property type="term" value="F:ADP-heptose-lipopolysaccharide heptosyltransferase activity"/>
    <property type="evidence" value="ECO:0007669"/>
    <property type="project" value="TreeGrafter"/>
</dbReference>
<dbReference type="GO" id="GO:0009244">
    <property type="term" value="P:lipopolysaccharide core region biosynthetic process"/>
    <property type="evidence" value="ECO:0007669"/>
    <property type="project" value="TreeGrafter"/>
</dbReference>
<sequence>MSGVLVISLARIGDIVQNFPAFSDLQRSAGDGGVYAIVQNDLQELAKMSPALDGVIGFDGNALLDTLRDRNGMSLDGLSCLKDIFEQIDQIKPDKVVNLTHTSFSSRFCSFVDTRQLFGRVDDRESGSCLHGFWSRYFFTLLESRSCNGFNLVDVQRDIAAGERGNFHKPNVPEQAVRYARNKLHIFDGRAKIAIAVGANHPLRHWSSGNWKGTIELLISKLGAGIVLLGTDSEAEISSEIARNSGGNCLNLCGQTDPVQLAGVIDECDIFVGNDSGSLHLAASLGKPCVGIYLAMASAWDTAPYSDGAITIEPDLPCHPCSESILCTDPKCHRSITPTAVAETCMNALNISRLDHHDGCIKKIAYFDARGKLNLKGEYKSDDSQRLLWRSLIELIFNPESTDLLTAPRVSAKFYDEFYAVIEPVKNELIELSKQTMNNLENDQHANSDQQMDSIAIQMPVLLSKYPQMRPILDLYMMDCLSGDTAKGLSQPERILAAMDTLLHRFHLIEQHLGNLMKTKSISQINHTLNAHVERAVQMSEVS</sequence>
<comment type="caution">
    <text evidence="3">The sequence shown here is derived from an EMBL/GenBank/DDBJ whole genome shotgun (WGS) entry which is preliminary data.</text>
</comment>
<dbReference type="Gene3D" id="3.40.50.2000">
    <property type="entry name" value="Glycogen Phosphorylase B"/>
    <property type="match status" value="2"/>
</dbReference>
<evidence type="ECO:0000313" key="4">
    <source>
        <dbReference type="Proteomes" id="UP000319619"/>
    </source>
</evidence>
<evidence type="ECO:0000313" key="3">
    <source>
        <dbReference type="EMBL" id="TKJ40274.1"/>
    </source>
</evidence>
<dbReference type="InterPro" id="IPR002201">
    <property type="entry name" value="Glyco_trans_9"/>
</dbReference>
<reference evidence="3 4" key="1">
    <citation type="submission" date="2017-06" db="EMBL/GenBank/DDBJ databases">
        <title>Novel microbial phyla capable of carbon fixation and sulfur reduction in deep-sea sediments.</title>
        <authorList>
            <person name="Huang J."/>
            <person name="Baker B."/>
            <person name="Wang Y."/>
        </authorList>
    </citation>
    <scope>NUCLEOTIDE SEQUENCE [LARGE SCALE GENOMIC DNA]</scope>
    <source>
        <strain evidence="3">B3_LCP</strain>
    </source>
</reference>
<dbReference type="AlphaFoldDB" id="A0A532UZ87"/>
<dbReference type="InterPro" id="IPR051199">
    <property type="entry name" value="LPS_LOS_Heptosyltrfase"/>
</dbReference>
<organism evidence="3 4">
    <name type="scientific">candidate division LCP-89 bacterium B3_LCP</name>
    <dbReference type="NCBI Taxonomy" id="2012998"/>
    <lineage>
        <taxon>Bacteria</taxon>
        <taxon>Pseudomonadati</taxon>
        <taxon>Bacteria division LCP-89</taxon>
    </lineage>
</organism>
<accession>A0A532UZ87</accession>
<name>A0A532UZ87_UNCL8</name>
<dbReference type="Proteomes" id="UP000319619">
    <property type="component" value="Unassembled WGS sequence"/>
</dbReference>
<evidence type="ECO:0000256" key="2">
    <source>
        <dbReference type="ARBA" id="ARBA00022679"/>
    </source>
</evidence>